<organism evidence="1 2">
    <name type="scientific">Hominisplanchenecus murintestinalis</name>
    <dbReference type="NCBI Taxonomy" id="2941517"/>
    <lineage>
        <taxon>Bacteria</taxon>
        <taxon>Bacillati</taxon>
        <taxon>Bacillota</taxon>
        <taxon>Clostridia</taxon>
        <taxon>Lachnospirales</taxon>
        <taxon>Lachnospiraceae</taxon>
        <taxon>Hominisplanchenecus</taxon>
    </lineage>
</organism>
<proteinExistence type="predicted"/>
<sequence>MRQKEKSMTLEELLREGREMESIKDIQLQNIYDSWCSKVRVALRESMVSESEQKEIVVKMHYMENEYSGYDTRGSIQKALKDTLCFMEERMLLSQRQISKETSLFLIEKILNNFYLYYRAMYKSPLHKKSTLTHEILDKFQIKNEYDLQRMLYSVLLPIFPEARQEVASDNGYGGMRADIYFDEYDLIIETKCTRDSMSEKKLVEELGADGFHYKADVIFFFVYDRKDMIRNPEAFKKTFERERGKEGKIIKMFLLQPLEL</sequence>
<keyword evidence="2" id="KW-1185">Reference proteome</keyword>
<gene>
    <name evidence="1" type="ORF">E5357_12270</name>
</gene>
<comment type="caution">
    <text evidence="1">The sequence shown here is derived from an EMBL/GenBank/DDBJ whole genome shotgun (WGS) entry which is preliminary data.</text>
</comment>
<accession>A0AC61QX77</accession>
<name>A0AC61QX77_9FIRM</name>
<evidence type="ECO:0000313" key="1">
    <source>
        <dbReference type="EMBL" id="TGX97505.1"/>
    </source>
</evidence>
<protein>
    <submittedName>
        <fullName evidence="1">Uncharacterized protein</fullName>
    </submittedName>
</protein>
<evidence type="ECO:0000313" key="2">
    <source>
        <dbReference type="Proteomes" id="UP000307720"/>
    </source>
</evidence>
<dbReference type="EMBL" id="SRZB01000030">
    <property type="protein sequence ID" value="TGX97505.1"/>
    <property type="molecule type" value="Genomic_DNA"/>
</dbReference>
<reference evidence="1" key="1">
    <citation type="submission" date="2019-04" db="EMBL/GenBank/DDBJ databases">
        <title>Microbes associate with the intestines of laboratory mice.</title>
        <authorList>
            <person name="Navarre W."/>
            <person name="Wong E."/>
            <person name="Huang K."/>
            <person name="Tropini C."/>
            <person name="Ng K."/>
            <person name="Yu B."/>
        </authorList>
    </citation>
    <scope>NUCLEOTIDE SEQUENCE</scope>
    <source>
        <strain evidence="1">NM72_1-8</strain>
    </source>
</reference>
<dbReference type="Proteomes" id="UP000307720">
    <property type="component" value="Unassembled WGS sequence"/>
</dbReference>